<dbReference type="Proteomes" id="UP001152599">
    <property type="component" value="Unassembled WGS sequence"/>
</dbReference>
<dbReference type="SUPFAM" id="SSF52833">
    <property type="entry name" value="Thioredoxin-like"/>
    <property type="match status" value="1"/>
</dbReference>
<dbReference type="AlphaFoldDB" id="A0A9X4RUX0"/>
<evidence type="ECO:0000313" key="2">
    <source>
        <dbReference type="Proteomes" id="UP001152599"/>
    </source>
</evidence>
<dbReference type="InterPro" id="IPR021615">
    <property type="entry name" value="Omp28"/>
</dbReference>
<dbReference type="PROSITE" id="PS51257">
    <property type="entry name" value="PROKAR_LIPOPROTEIN"/>
    <property type="match status" value="1"/>
</dbReference>
<dbReference type="Gene3D" id="3.40.30.10">
    <property type="entry name" value="Glutaredoxin"/>
    <property type="match status" value="1"/>
</dbReference>
<gene>
    <name evidence="1" type="ORF">NMK71_02110</name>
</gene>
<sequence>MLRNLLQFLSFIAIALIMFSCGTEEEIVPDTLTISANKQQVYLGETINFTIVSQNNGNVTSTADIFVNGEQIEGSSFVPTEVNEENQVYATWNGHTSSTITFKSLEEVVIPDTYTKKVLVEDYTGTWCGYCPGMNNVLNHFVNYSSNVIPVAIHCDDDPYQFEFQAQLQAEYETTGLPKAQIQRINPLQLYVENYVIDFCGTQEAYYHDLIQPYLDQPAPLGLAINSQLNGNNLQFQVKVGFVVDEIPNAKLVVYLLEDGLIYNQVNYFAGTGDPACEYSNYPQNIANFEHNHVLQKVYTDVFGDEIPASEISTNSLYTRNFDVNLPSNIENRENLSLVAFVMGNENNEVINVQFAEIGEDVDFD</sequence>
<dbReference type="RefSeq" id="WP_304419892.1">
    <property type="nucleotide sequence ID" value="NZ_JANCMU010000001.1"/>
</dbReference>
<dbReference type="EMBL" id="JANCMU010000001">
    <property type="protein sequence ID" value="MDG4945195.1"/>
    <property type="molecule type" value="Genomic_DNA"/>
</dbReference>
<evidence type="ECO:0000313" key="1">
    <source>
        <dbReference type="EMBL" id="MDG4945195.1"/>
    </source>
</evidence>
<organism evidence="1 2">
    <name type="scientific">Profundicola chukchiensis</name>
    <dbReference type="NCBI Taxonomy" id="2961959"/>
    <lineage>
        <taxon>Bacteria</taxon>
        <taxon>Pseudomonadati</taxon>
        <taxon>Bacteroidota</taxon>
        <taxon>Flavobacteriia</taxon>
        <taxon>Flavobacteriales</taxon>
        <taxon>Weeksellaceae</taxon>
        <taxon>Profundicola</taxon>
    </lineage>
</organism>
<accession>A0A9X4RUX0</accession>
<dbReference type="Gene3D" id="2.60.40.10">
    <property type="entry name" value="Immunoglobulins"/>
    <property type="match status" value="1"/>
</dbReference>
<name>A0A9X4RUX0_9FLAO</name>
<comment type="caution">
    <text evidence="1">The sequence shown here is derived from an EMBL/GenBank/DDBJ whole genome shotgun (WGS) entry which is preliminary data.</text>
</comment>
<dbReference type="InterPro" id="IPR036249">
    <property type="entry name" value="Thioredoxin-like_sf"/>
</dbReference>
<proteinExistence type="predicted"/>
<dbReference type="InterPro" id="IPR013783">
    <property type="entry name" value="Ig-like_fold"/>
</dbReference>
<dbReference type="Pfam" id="PF11551">
    <property type="entry name" value="Omp28"/>
    <property type="match status" value="1"/>
</dbReference>
<reference evidence="1" key="1">
    <citation type="submission" date="2022-07" db="EMBL/GenBank/DDBJ databases">
        <title>Description and genome-wide analysis of Profundicola chukchiensis gen. nov., sp. nov., marine bacteria isolated from bottom sediments of the Chukchi Sea.</title>
        <authorList>
            <person name="Romanenko L."/>
            <person name="Otstavnykh N."/>
            <person name="Kurilenko V."/>
            <person name="Eremeev V."/>
            <person name="Velansky P."/>
            <person name="Mikhailov V."/>
            <person name="Isaeva M."/>
        </authorList>
    </citation>
    <scope>NUCLEOTIDE SEQUENCE</scope>
    <source>
        <strain evidence="1">KMM 9713</strain>
    </source>
</reference>
<dbReference type="CDD" id="cd01659">
    <property type="entry name" value="TRX_superfamily"/>
    <property type="match status" value="1"/>
</dbReference>
<dbReference type="NCBIfam" id="TIGR01451">
    <property type="entry name" value="B_ant_repeat"/>
    <property type="match status" value="1"/>
</dbReference>
<keyword evidence="2" id="KW-1185">Reference proteome</keyword>
<protein>
    <submittedName>
        <fullName evidence="1">Omp28-related outer membrane protein</fullName>
    </submittedName>
</protein>
<dbReference type="InterPro" id="IPR047589">
    <property type="entry name" value="DUF11_rpt"/>
</dbReference>